<dbReference type="AlphaFoldDB" id="A0AAV8WDH9"/>
<keyword evidence="2" id="KW-0690">Ribosome biogenesis</keyword>
<dbReference type="InterPro" id="IPR042239">
    <property type="entry name" value="Nop_C"/>
</dbReference>
<dbReference type="EMBL" id="JANEYG010000002">
    <property type="protein sequence ID" value="KAJ8924669.1"/>
    <property type="molecule type" value="Genomic_DNA"/>
</dbReference>
<feature type="region of interest" description="Disordered" evidence="4">
    <location>
        <begin position="70"/>
        <end position="176"/>
    </location>
</feature>
<keyword evidence="3" id="KW-0539">Nucleus</keyword>
<sequence>MSRMLAAKAALATRVDALGEDGSFTLGAEHRAKLESRLRILEEGNIKRISGTGKAKAKFEKYHGKSEIKYYPDAADSTLPSVGKKRKRSESEVKDENTEEAAPQEPIKKKKKKIKREVEETAVEIKVEEPEETPKKKKKKIKQEPVEETDIKEVIEAETEAPSSSKKKKKKKQPDQ</sequence>
<comment type="caution">
    <text evidence="6">The sequence shown here is derived from an EMBL/GenBank/DDBJ whole genome shotgun (WGS) entry which is preliminary data.</text>
</comment>
<evidence type="ECO:0000256" key="2">
    <source>
        <dbReference type="ARBA" id="ARBA00022517"/>
    </source>
</evidence>
<dbReference type="Gene3D" id="1.10.246.90">
    <property type="entry name" value="Nop domain"/>
    <property type="match status" value="1"/>
</dbReference>
<protein>
    <recommendedName>
        <fullName evidence="5">Nop domain-containing protein</fullName>
    </recommendedName>
</protein>
<evidence type="ECO:0000313" key="7">
    <source>
        <dbReference type="Proteomes" id="UP001159042"/>
    </source>
</evidence>
<dbReference type="PANTHER" id="PTHR10894">
    <property type="entry name" value="NUCLEOLAR PROTEIN 5 NUCLEOLAR PROTEIN NOP5 NOP58"/>
    <property type="match status" value="1"/>
</dbReference>
<dbReference type="PROSITE" id="PS51358">
    <property type="entry name" value="NOP"/>
    <property type="match status" value="1"/>
</dbReference>
<evidence type="ECO:0000313" key="6">
    <source>
        <dbReference type="EMBL" id="KAJ8924669.1"/>
    </source>
</evidence>
<dbReference type="GO" id="GO:0031428">
    <property type="term" value="C:box C/D methylation guide snoRNP complex"/>
    <property type="evidence" value="ECO:0007669"/>
    <property type="project" value="InterPro"/>
</dbReference>
<dbReference type="InterPro" id="IPR045056">
    <property type="entry name" value="Nop56/Nop58"/>
</dbReference>
<organism evidence="6 7">
    <name type="scientific">Exocentrus adspersus</name>
    <dbReference type="NCBI Taxonomy" id="1586481"/>
    <lineage>
        <taxon>Eukaryota</taxon>
        <taxon>Metazoa</taxon>
        <taxon>Ecdysozoa</taxon>
        <taxon>Arthropoda</taxon>
        <taxon>Hexapoda</taxon>
        <taxon>Insecta</taxon>
        <taxon>Pterygota</taxon>
        <taxon>Neoptera</taxon>
        <taxon>Endopterygota</taxon>
        <taxon>Coleoptera</taxon>
        <taxon>Polyphaga</taxon>
        <taxon>Cucujiformia</taxon>
        <taxon>Chrysomeloidea</taxon>
        <taxon>Cerambycidae</taxon>
        <taxon>Lamiinae</taxon>
        <taxon>Acanthocinini</taxon>
        <taxon>Exocentrus</taxon>
    </lineage>
</organism>
<keyword evidence="7" id="KW-1185">Reference proteome</keyword>
<gene>
    <name evidence="6" type="ORF">NQ315_000820</name>
</gene>
<feature type="compositionally biased region" description="Basic and acidic residues" evidence="4">
    <location>
        <begin position="142"/>
        <end position="155"/>
    </location>
</feature>
<feature type="compositionally biased region" description="Basic and acidic residues" evidence="4">
    <location>
        <begin position="116"/>
        <end position="134"/>
    </location>
</feature>
<proteinExistence type="predicted"/>
<feature type="compositionally biased region" description="Basic residues" evidence="4">
    <location>
        <begin position="165"/>
        <end position="176"/>
    </location>
</feature>
<reference evidence="6 7" key="1">
    <citation type="journal article" date="2023" name="Insect Mol. Biol.">
        <title>Genome sequencing provides insights into the evolution of gene families encoding plant cell wall-degrading enzymes in longhorned beetles.</title>
        <authorList>
            <person name="Shin N.R."/>
            <person name="Okamura Y."/>
            <person name="Kirsch R."/>
            <person name="Pauchet Y."/>
        </authorList>
    </citation>
    <scope>NUCLEOTIDE SEQUENCE [LARGE SCALE GENOMIC DNA]</scope>
    <source>
        <strain evidence="6">EAD_L_NR</strain>
    </source>
</reference>
<dbReference type="InterPro" id="IPR002687">
    <property type="entry name" value="Nop_dom"/>
</dbReference>
<dbReference type="InterPro" id="IPR036070">
    <property type="entry name" value="Nop_dom_sf"/>
</dbReference>
<dbReference type="SUPFAM" id="SSF89124">
    <property type="entry name" value="Nop domain"/>
    <property type="match status" value="1"/>
</dbReference>
<evidence type="ECO:0000259" key="5">
    <source>
        <dbReference type="PROSITE" id="PS51358"/>
    </source>
</evidence>
<evidence type="ECO:0000256" key="3">
    <source>
        <dbReference type="ARBA" id="ARBA00023242"/>
    </source>
</evidence>
<comment type="subcellular location">
    <subcellularLocation>
        <location evidence="1">Nucleus</location>
        <location evidence="1">Nucleolus</location>
    </subcellularLocation>
</comment>
<dbReference type="GO" id="GO:0042254">
    <property type="term" value="P:ribosome biogenesis"/>
    <property type="evidence" value="ECO:0007669"/>
    <property type="project" value="UniProtKB-KW"/>
</dbReference>
<accession>A0AAV8WDH9</accession>
<dbReference type="Proteomes" id="UP001159042">
    <property type="component" value="Unassembled WGS sequence"/>
</dbReference>
<dbReference type="GO" id="GO:0030515">
    <property type="term" value="F:snoRNA binding"/>
    <property type="evidence" value="ECO:0007669"/>
    <property type="project" value="InterPro"/>
</dbReference>
<evidence type="ECO:0000256" key="4">
    <source>
        <dbReference type="SAM" id="MobiDB-lite"/>
    </source>
</evidence>
<feature type="domain" description="Nop" evidence="5">
    <location>
        <begin position="1"/>
        <end position="43"/>
    </location>
</feature>
<evidence type="ECO:0000256" key="1">
    <source>
        <dbReference type="ARBA" id="ARBA00004604"/>
    </source>
</evidence>
<dbReference type="PANTHER" id="PTHR10894:SF1">
    <property type="entry name" value="NUCLEOLAR PROTEIN 58"/>
    <property type="match status" value="1"/>
</dbReference>
<dbReference type="GO" id="GO:0032040">
    <property type="term" value="C:small-subunit processome"/>
    <property type="evidence" value="ECO:0007669"/>
    <property type="project" value="InterPro"/>
</dbReference>
<name>A0AAV8WDH9_9CUCU</name>